<feature type="compositionally biased region" description="Gly residues" evidence="1">
    <location>
        <begin position="131"/>
        <end position="140"/>
    </location>
</feature>
<keyword evidence="3" id="KW-1185">Reference proteome</keyword>
<evidence type="ECO:0000256" key="1">
    <source>
        <dbReference type="SAM" id="MobiDB-lite"/>
    </source>
</evidence>
<feature type="region of interest" description="Disordered" evidence="1">
    <location>
        <begin position="62"/>
        <end position="140"/>
    </location>
</feature>
<comment type="caution">
    <text evidence="2">The sequence shown here is derived from an EMBL/GenBank/DDBJ whole genome shotgun (WGS) entry which is preliminary data.</text>
</comment>
<organism evidence="2 3">
    <name type="scientific">Austropuccinia psidii MF-1</name>
    <dbReference type="NCBI Taxonomy" id="1389203"/>
    <lineage>
        <taxon>Eukaryota</taxon>
        <taxon>Fungi</taxon>
        <taxon>Dikarya</taxon>
        <taxon>Basidiomycota</taxon>
        <taxon>Pucciniomycotina</taxon>
        <taxon>Pucciniomycetes</taxon>
        <taxon>Pucciniales</taxon>
        <taxon>Sphaerophragmiaceae</taxon>
        <taxon>Austropuccinia</taxon>
    </lineage>
</organism>
<feature type="compositionally biased region" description="Polar residues" evidence="1">
    <location>
        <begin position="99"/>
        <end position="111"/>
    </location>
</feature>
<evidence type="ECO:0000313" key="3">
    <source>
        <dbReference type="Proteomes" id="UP000765509"/>
    </source>
</evidence>
<evidence type="ECO:0000313" key="2">
    <source>
        <dbReference type="EMBL" id="MBW0567308.1"/>
    </source>
</evidence>
<sequence>MRSLKGHLQSHPGGIQQCIAAQRVPDPCISLEKLHEFLLDFEKIPGPYQHLQVTQWMASIDGKEKHDSFNRRMEEKNPPPPNQLPRTAPVASRRKSNVKKQTLQPGLQNPKDSAGFHGKCVSDGKNNDGVTGKGGRQTKI</sequence>
<protein>
    <submittedName>
        <fullName evidence="2">Uncharacterized protein</fullName>
    </submittedName>
</protein>
<gene>
    <name evidence="2" type="ORF">O181_107023</name>
</gene>
<feature type="compositionally biased region" description="Basic and acidic residues" evidence="1">
    <location>
        <begin position="62"/>
        <end position="77"/>
    </location>
</feature>
<proteinExistence type="predicted"/>
<name>A0A9Q3JQ20_9BASI</name>
<accession>A0A9Q3JQ20</accession>
<dbReference type="EMBL" id="AVOT02080608">
    <property type="protein sequence ID" value="MBW0567308.1"/>
    <property type="molecule type" value="Genomic_DNA"/>
</dbReference>
<reference evidence="2" key="1">
    <citation type="submission" date="2021-03" db="EMBL/GenBank/DDBJ databases">
        <title>Draft genome sequence of rust myrtle Austropuccinia psidii MF-1, a brazilian biotype.</title>
        <authorList>
            <person name="Quecine M.C."/>
            <person name="Pachon D.M.R."/>
            <person name="Bonatelli M.L."/>
            <person name="Correr F.H."/>
            <person name="Franceschini L.M."/>
            <person name="Leite T.F."/>
            <person name="Margarido G.R.A."/>
            <person name="Almeida C.A."/>
            <person name="Ferrarezi J.A."/>
            <person name="Labate C.A."/>
        </authorList>
    </citation>
    <scope>NUCLEOTIDE SEQUENCE</scope>
    <source>
        <strain evidence="2">MF-1</strain>
    </source>
</reference>
<dbReference type="AlphaFoldDB" id="A0A9Q3JQ20"/>
<dbReference type="Proteomes" id="UP000765509">
    <property type="component" value="Unassembled WGS sequence"/>
</dbReference>